<dbReference type="GO" id="GO:0004665">
    <property type="term" value="F:prephenate dehydrogenase (NADP+) activity"/>
    <property type="evidence" value="ECO:0007669"/>
    <property type="project" value="InterPro"/>
</dbReference>
<evidence type="ECO:0000256" key="3">
    <source>
        <dbReference type="SAM" id="Phobius"/>
    </source>
</evidence>
<feature type="domain" description="Prephenate/arogenate dehydrogenase" evidence="4">
    <location>
        <begin position="15"/>
        <end position="295"/>
    </location>
</feature>
<sequence>MITDESGAGERLAGLRVGIVGLGLMGGSLALALRGRVAGLIGVERQGDTRQMALRAGVVDEALEALTPDAPPIDLLVLATPVRVILDTLGRLPALRPGGCAVIDLGSTKRAVLAAMDTLPPSFAAIGGHPMCGKETSGLASASADLFRGQTFILCRGRRTTPALEATALALVAAIDARPLVMDAADHDAIVAAVSHLPAVLSAALMRLAADERQWAVSASGFRDVARLAGSDPRMMLDILLTNRDALLGALDGYEAELAVLRQALTEGDEAALGDWLAGAQLRYAAYRRHKSAEHLHLPGGGPPPPGKIA</sequence>
<evidence type="ECO:0000313" key="5">
    <source>
        <dbReference type="EMBL" id="CUS04106.2"/>
    </source>
</evidence>
<organism evidence="5 6">
    <name type="scientific">Candidatus Promineifilum breve</name>
    <dbReference type="NCBI Taxonomy" id="1806508"/>
    <lineage>
        <taxon>Bacteria</taxon>
        <taxon>Bacillati</taxon>
        <taxon>Chloroflexota</taxon>
        <taxon>Ardenticatenia</taxon>
        <taxon>Candidatus Promineifilales</taxon>
        <taxon>Candidatus Promineifilaceae</taxon>
        <taxon>Candidatus Promineifilum</taxon>
    </lineage>
</organism>
<gene>
    <name evidence="5" type="ORF">CFX0092_A2228</name>
</gene>
<dbReference type="Pfam" id="PF02153">
    <property type="entry name" value="PDH_N"/>
    <property type="match status" value="1"/>
</dbReference>
<evidence type="ECO:0000256" key="2">
    <source>
        <dbReference type="ARBA" id="ARBA00023002"/>
    </source>
</evidence>
<feature type="transmembrane region" description="Helical" evidence="3">
    <location>
        <begin position="12"/>
        <end position="33"/>
    </location>
</feature>
<dbReference type="EC" id="1.3.1.12" evidence="5"/>
<protein>
    <submittedName>
        <fullName evidence="5">Prephenate dehydrogenase</fullName>
        <ecNumber evidence="5">1.3.1.12</ecNumber>
    </submittedName>
</protein>
<keyword evidence="3" id="KW-0812">Transmembrane</keyword>
<dbReference type="Proteomes" id="UP000215027">
    <property type="component" value="Chromosome I"/>
</dbReference>
<comment type="similarity">
    <text evidence="1">Belongs to the prephenate/arogenate dehydrogenase family.</text>
</comment>
<dbReference type="EMBL" id="LN890655">
    <property type="protein sequence ID" value="CUS04106.2"/>
    <property type="molecule type" value="Genomic_DNA"/>
</dbReference>
<evidence type="ECO:0000313" key="6">
    <source>
        <dbReference type="Proteomes" id="UP000215027"/>
    </source>
</evidence>
<dbReference type="InterPro" id="IPR008927">
    <property type="entry name" value="6-PGluconate_DH-like_C_sf"/>
</dbReference>
<dbReference type="InterPro" id="IPR046826">
    <property type="entry name" value="PDH_N"/>
</dbReference>
<dbReference type="PROSITE" id="PS51176">
    <property type="entry name" value="PDH_ADH"/>
    <property type="match status" value="1"/>
</dbReference>
<dbReference type="InterPro" id="IPR046825">
    <property type="entry name" value="PDH_C"/>
</dbReference>
<dbReference type="InterPro" id="IPR050812">
    <property type="entry name" value="Preph/Arog_dehydrog"/>
</dbReference>
<dbReference type="PANTHER" id="PTHR21363">
    <property type="entry name" value="PREPHENATE DEHYDROGENASE"/>
    <property type="match status" value="1"/>
</dbReference>
<keyword evidence="6" id="KW-1185">Reference proteome</keyword>
<keyword evidence="3" id="KW-1133">Transmembrane helix</keyword>
<evidence type="ECO:0000256" key="1">
    <source>
        <dbReference type="ARBA" id="ARBA00007964"/>
    </source>
</evidence>
<dbReference type="GO" id="GO:0008977">
    <property type="term" value="F:prephenate dehydrogenase (NAD+) activity"/>
    <property type="evidence" value="ECO:0007669"/>
    <property type="project" value="UniProtKB-EC"/>
</dbReference>
<dbReference type="InterPro" id="IPR036291">
    <property type="entry name" value="NAD(P)-bd_dom_sf"/>
</dbReference>
<dbReference type="Pfam" id="PF20463">
    <property type="entry name" value="PDH_C"/>
    <property type="match status" value="1"/>
</dbReference>
<keyword evidence="3" id="KW-0472">Membrane</keyword>
<proteinExistence type="inferred from homology"/>
<dbReference type="GO" id="GO:0006571">
    <property type="term" value="P:tyrosine biosynthetic process"/>
    <property type="evidence" value="ECO:0007669"/>
    <property type="project" value="InterPro"/>
</dbReference>
<dbReference type="SUPFAM" id="SSF48179">
    <property type="entry name" value="6-phosphogluconate dehydrogenase C-terminal domain-like"/>
    <property type="match status" value="1"/>
</dbReference>
<dbReference type="Gene3D" id="1.10.3660.10">
    <property type="entry name" value="6-phosphogluconate dehydrogenase C-terminal like domain"/>
    <property type="match status" value="1"/>
</dbReference>
<name>A0A160T2E7_9CHLR</name>
<dbReference type="Gene3D" id="3.40.50.720">
    <property type="entry name" value="NAD(P)-binding Rossmann-like Domain"/>
    <property type="match status" value="1"/>
</dbReference>
<dbReference type="RefSeq" id="WP_095043500.1">
    <property type="nucleotide sequence ID" value="NZ_LN890655.1"/>
</dbReference>
<dbReference type="PANTHER" id="PTHR21363:SF0">
    <property type="entry name" value="PREPHENATE DEHYDROGENASE [NADP(+)]"/>
    <property type="match status" value="1"/>
</dbReference>
<dbReference type="SUPFAM" id="SSF51735">
    <property type="entry name" value="NAD(P)-binding Rossmann-fold domains"/>
    <property type="match status" value="1"/>
</dbReference>
<dbReference type="GO" id="GO:0070403">
    <property type="term" value="F:NAD+ binding"/>
    <property type="evidence" value="ECO:0007669"/>
    <property type="project" value="InterPro"/>
</dbReference>
<keyword evidence="2 5" id="KW-0560">Oxidoreductase</keyword>
<dbReference type="InterPro" id="IPR003099">
    <property type="entry name" value="Prephen_DH"/>
</dbReference>
<reference evidence="5" key="1">
    <citation type="submission" date="2016-01" db="EMBL/GenBank/DDBJ databases">
        <authorList>
            <person name="Mcilroy J.S."/>
            <person name="Karst M S."/>
            <person name="Albertsen M."/>
        </authorList>
    </citation>
    <scope>NUCLEOTIDE SEQUENCE</scope>
    <source>
        <strain evidence="5">Cfx-K</strain>
    </source>
</reference>
<dbReference type="AlphaFoldDB" id="A0A160T2E7"/>
<dbReference type="KEGG" id="pbf:CFX0092_A2228"/>
<dbReference type="OrthoDB" id="9802008at2"/>
<evidence type="ECO:0000259" key="4">
    <source>
        <dbReference type="PROSITE" id="PS51176"/>
    </source>
</evidence>
<accession>A0A160T2E7</accession>